<dbReference type="Proteomes" id="UP000310406">
    <property type="component" value="Unassembled WGS sequence"/>
</dbReference>
<proteinExistence type="predicted"/>
<protein>
    <submittedName>
        <fullName evidence="1">Type IX secretion system membrane protein PorP/SprF</fullName>
    </submittedName>
</protein>
<dbReference type="AlphaFoldDB" id="A0A4S8RH23"/>
<dbReference type="NCBIfam" id="TIGR03519">
    <property type="entry name" value="T9SS_PorP_fam"/>
    <property type="match status" value="1"/>
</dbReference>
<dbReference type="InterPro" id="IPR019861">
    <property type="entry name" value="PorP/SprF_Bacteroidetes"/>
</dbReference>
<reference evidence="1 2" key="1">
    <citation type="submission" date="2019-03" db="EMBL/GenBank/DDBJ databases">
        <title>Muricauda SCR12 sp.nov, a marine bacterium isolated from Pacific Ocean:the Okinawa trough.</title>
        <authorList>
            <person name="Liu L."/>
        </authorList>
    </citation>
    <scope>NUCLEOTIDE SEQUENCE [LARGE SCALE GENOMIC DNA]</scope>
    <source>
        <strain evidence="1 2">SCR12</strain>
    </source>
</reference>
<dbReference type="EMBL" id="SNTZ01000012">
    <property type="protein sequence ID" value="THV57643.1"/>
    <property type="molecule type" value="Genomic_DNA"/>
</dbReference>
<dbReference type="RefSeq" id="WP_136567361.1">
    <property type="nucleotide sequence ID" value="NZ_SNTZ01000012.1"/>
</dbReference>
<dbReference type="Pfam" id="PF11751">
    <property type="entry name" value="PorP_SprF"/>
    <property type="match status" value="1"/>
</dbReference>
<evidence type="ECO:0000313" key="1">
    <source>
        <dbReference type="EMBL" id="THV57643.1"/>
    </source>
</evidence>
<dbReference type="OrthoDB" id="1114455at2"/>
<organism evidence="1 2">
    <name type="scientific">Flagellimonas alvinocaridis</name>
    <dbReference type="NCBI Taxonomy" id="2530200"/>
    <lineage>
        <taxon>Bacteria</taxon>
        <taxon>Pseudomonadati</taxon>
        <taxon>Bacteroidota</taxon>
        <taxon>Flavobacteriia</taxon>
        <taxon>Flavobacteriales</taxon>
        <taxon>Flavobacteriaceae</taxon>
        <taxon>Flagellimonas</taxon>
    </lineage>
</organism>
<name>A0A4S8RH23_9FLAO</name>
<comment type="caution">
    <text evidence="1">The sequence shown here is derived from an EMBL/GenBank/DDBJ whole genome shotgun (WGS) entry which is preliminary data.</text>
</comment>
<evidence type="ECO:0000313" key="2">
    <source>
        <dbReference type="Proteomes" id="UP000310406"/>
    </source>
</evidence>
<accession>A0A4S8RH23</accession>
<sequence>MKSLFRTLFVRGYLIELIFILTLGMYKAQGQQDPQYTQYMYNTQIVNPAYAGSREVLSMGILGRMQWVNLEGAPRTGTFTMNTPIGALQNMGLGLSIVYDQIGPATESNINVDYSYSVQLDKHDISKLSFGLKAGIDLLDVDYEKLNLENPNDPLFQNTVDNKIQPQIGAGIYYHTQKFYAGFSVPNFLNSKHFDAGSLENQDLENIAIERLHYFFITGYVFDLSPNLKFKPATMVKFVSGSPLQWDMSANFMINEKFILGGSYRWNSSISALAGFQISQSVFIGLAYDYDSTQVKDYTSGSYEAMVRFDIFHKTDKVLTPRFF</sequence>
<keyword evidence="2" id="KW-1185">Reference proteome</keyword>
<gene>
    <name evidence="1" type="ORF">EZV76_14885</name>
</gene>